<feature type="transmembrane region" description="Helical" evidence="6">
    <location>
        <begin position="371"/>
        <end position="399"/>
    </location>
</feature>
<feature type="transmembrane region" description="Helical" evidence="6">
    <location>
        <begin position="527"/>
        <end position="549"/>
    </location>
</feature>
<dbReference type="PANTHER" id="PTHR32522">
    <property type="match status" value="1"/>
</dbReference>
<keyword evidence="9" id="KW-1185">Reference proteome</keyword>
<protein>
    <recommendedName>
        <fullName evidence="7">ABC3 transporter permease C-terminal domain-containing protein</fullName>
    </recommendedName>
</protein>
<dbReference type="InterPro" id="IPR003838">
    <property type="entry name" value="ABC3_permease_C"/>
</dbReference>
<gene>
    <name evidence="8" type="ORF">M0811_01663</name>
</gene>
<name>A0A9Q0LH38_ANAIG</name>
<evidence type="ECO:0000256" key="2">
    <source>
        <dbReference type="ARBA" id="ARBA00022475"/>
    </source>
</evidence>
<feature type="transmembrane region" description="Helical" evidence="6">
    <location>
        <begin position="995"/>
        <end position="1015"/>
    </location>
</feature>
<dbReference type="OrthoDB" id="2126250at2759"/>
<dbReference type="Pfam" id="PF02687">
    <property type="entry name" value="FtsX"/>
    <property type="match status" value="2"/>
</dbReference>
<keyword evidence="3 6" id="KW-0812">Transmembrane</keyword>
<proteinExistence type="predicted"/>
<dbReference type="AlphaFoldDB" id="A0A9Q0LH38"/>
<evidence type="ECO:0000313" key="9">
    <source>
        <dbReference type="Proteomes" id="UP001149090"/>
    </source>
</evidence>
<comment type="caution">
    <text evidence="8">The sequence shown here is derived from an EMBL/GenBank/DDBJ whole genome shotgun (WGS) entry which is preliminary data.</text>
</comment>
<dbReference type="Proteomes" id="UP001149090">
    <property type="component" value="Unassembled WGS sequence"/>
</dbReference>
<feature type="transmembrane region" description="Helical" evidence="6">
    <location>
        <begin position="556"/>
        <end position="578"/>
    </location>
</feature>
<organism evidence="8 9">
    <name type="scientific">Anaeramoeba ignava</name>
    <name type="common">Anaerobic marine amoeba</name>
    <dbReference type="NCBI Taxonomy" id="1746090"/>
    <lineage>
        <taxon>Eukaryota</taxon>
        <taxon>Metamonada</taxon>
        <taxon>Anaeramoebidae</taxon>
        <taxon>Anaeramoeba</taxon>
    </lineage>
</organism>
<keyword evidence="5 6" id="KW-0472">Membrane</keyword>
<reference evidence="8" key="1">
    <citation type="submission" date="2022-10" db="EMBL/GenBank/DDBJ databases">
        <title>Novel sulphate-reducing endosymbionts in the free-living metamonad Anaeramoeba.</title>
        <authorList>
            <person name="Jerlstrom-Hultqvist J."/>
            <person name="Cepicka I."/>
            <person name="Gallot-Lavallee L."/>
            <person name="Salas-Leiva D."/>
            <person name="Curtis B.A."/>
            <person name="Zahonova K."/>
            <person name="Pipaliya S."/>
            <person name="Dacks J."/>
            <person name="Roger A.J."/>
        </authorList>
    </citation>
    <scope>NUCLEOTIDE SEQUENCE</scope>
    <source>
        <strain evidence="8">BMAN</strain>
    </source>
</reference>
<dbReference type="OMA" id="FSFMQKS"/>
<evidence type="ECO:0000256" key="1">
    <source>
        <dbReference type="ARBA" id="ARBA00004651"/>
    </source>
</evidence>
<evidence type="ECO:0000256" key="3">
    <source>
        <dbReference type="ARBA" id="ARBA00022692"/>
    </source>
</evidence>
<feature type="transmembrane region" description="Helical" evidence="6">
    <location>
        <begin position="439"/>
        <end position="461"/>
    </location>
</feature>
<keyword evidence="4 6" id="KW-1133">Transmembrane helix</keyword>
<evidence type="ECO:0000256" key="5">
    <source>
        <dbReference type="ARBA" id="ARBA00023136"/>
    </source>
</evidence>
<evidence type="ECO:0000313" key="8">
    <source>
        <dbReference type="EMBL" id="KAJ5072648.1"/>
    </source>
</evidence>
<feature type="domain" description="ABC3 transporter permease C-terminal" evidence="7">
    <location>
        <begin position="906"/>
        <end position="1024"/>
    </location>
</feature>
<evidence type="ECO:0000256" key="4">
    <source>
        <dbReference type="ARBA" id="ARBA00022989"/>
    </source>
</evidence>
<feature type="transmembrane region" description="Helical" evidence="6">
    <location>
        <begin position="899"/>
        <end position="920"/>
    </location>
</feature>
<dbReference type="GO" id="GO:0005886">
    <property type="term" value="C:plasma membrane"/>
    <property type="evidence" value="ECO:0007669"/>
    <property type="project" value="UniProtKB-SubCell"/>
</dbReference>
<dbReference type="EMBL" id="JAPDFW010000081">
    <property type="protein sequence ID" value="KAJ5072648.1"/>
    <property type="molecule type" value="Genomic_DNA"/>
</dbReference>
<evidence type="ECO:0000256" key="6">
    <source>
        <dbReference type="SAM" id="Phobius"/>
    </source>
</evidence>
<evidence type="ECO:0000259" key="7">
    <source>
        <dbReference type="Pfam" id="PF02687"/>
    </source>
</evidence>
<sequence length="1033" mass="116679">MKSTKEHLKFYTKHTWKHIRKNKINCLGCLSAFLVVSISAMTITLLTNSPVIFLRLSEVEHGEYELEIKPSNGTSGKTLNYTKMVNYTQNYENNALDYSSPRMVSSVEVYPVSQCNLPNPPPENYNWTYLGFGSNDSCFQNSTGNGNCLQKYCALDPSQKHDGNLYLINTQLEKRMEFGRNWDYETICPGCCYFTSSEASKMKVNKGDQVILRIKLGDEFIPQIQQAMINAGLVNQSSNETTIMMDYDWTFLNIPLYVNEIVPDGDGKTENSASGVIYSEFDYFMKTAADHLYPYANASFVEAFRNIDLSFFADYVYFNHQPPRSSMYDSSNFDKIKTNFVGFVSKILYRIGFQNLDASEPLLSSLRGYRFFQLFLGLILTIIIAILIALSMILIYSLLLVSVETRTFEMAVMRTVGITKSGLIKLVIFQALFYALPAWATGLAFGQIFYLGIAKFFGNLIGSKIGNKLSPTAILISTALGILIPIFSSIYPIKLALEKNLVDSLNVRQSKTQGVKYKFERAVSSKIPAAALVIGISLSVYGFLIYYLFPLALLSFNLALLLNMFFWIIAALLFGLVILSLNIEYPIEKAIAYIFLIFNKTYVRTMVLKNLIAHRVRNRKTTIMYALSLGFIIFIAIQFNLQLTSVEYSIKQQNGCEMQILSGYGSSSHGIQRIRNISAFEDYASNNSKIKSFSWVSQDLALAIGNLNYANLSIPSRVELFSYSVQIMAVSPNLLDITKDQFLDIDTDIKEMSDTMNVIDQLYTIRGSSSALIGTLYKNKLDLTVNDIYVLYTTGSSNGKDYLNITTLRPISFLSSCPIATMSKLPSVSLQTIFVSFYTYLQLSQQSIHSIEEIPMQRFLLEFEKTIDFQNGTKITYDDSLTVWDFRDSVKPFAIAKKIMNAFFIFSIIMSNIICFFALVSSMRINIFEQTIETGILRAIGFSKRTIIFVFIAEAFVLIFSSSIIGFIIGLIVAYTMYLQNALFMGFSVPFSFPYTILLVILACSFVFAFLAAFFPARSLLKKPVTEILRTNI</sequence>
<accession>A0A9Q0LH38</accession>
<feature type="domain" description="ABC3 transporter permease C-terminal" evidence="7">
    <location>
        <begin position="382"/>
        <end position="500"/>
    </location>
</feature>
<feature type="transmembrane region" description="Helical" evidence="6">
    <location>
        <begin position="473"/>
        <end position="493"/>
    </location>
</feature>
<feature type="transmembrane region" description="Helical" evidence="6">
    <location>
        <begin position="947"/>
        <end position="975"/>
    </location>
</feature>
<comment type="subcellular location">
    <subcellularLocation>
        <location evidence="1">Cell membrane</location>
        <topology evidence="1">Multi-pass membrane protein</topology>
    </subcellularLocation>
</comment>
<feature type="transmembrane region" description="Helical" evidence="6">
    <location>
        <begin position="623"/>
        <end position="641"/>
    </location>
</feature>
<keyword evidence="2" id="KW-1003">Cell membrane</keyword>
<dbReference type="PANTHER" id="PTHR32522:SF3">
    <property type="entry name" value="ABC3 TRANSPORTER PERMEASE PROTEIN DOMAIN-CONTAINING PROTEIN"/>
    <property type="match status" value="1"/>
</dbReference>